<feature type="compositionally biased region" description="Polar residues" evidence="1">
    <location>
        <begin position="344"/>
        <end position="386"/>
    </location>
</feature>
<name>A0ABR3XWC6_9EURO</name>
<organism evidence="3 4">
    <name type="scientific">Paecilomyces lecythidis</name>
    <dbReference type="NCBI Taxonomy" id="3004212"/>
    <lineage>
        <taxon>Eukaryota</taxon>
        <taxon>Fungi</taxon>
        <taxon>Dikarya</taxon>
        <taxon>Ascomycota</taxon>
        <taxon>Pezizomycotina</taxon>
        <taxon>Eurotiomycetes</taxon>
        <taxon>Eurotiomycetidae</taxon>
        <taxon>Eurotiales</taxon>
        <taxon>Thermoascaceae</taxon>
        <taxon>Paecilomyces</taxon>
    </lineage>
</organism>
<evidence type="ECO:0000313" key="3">
    <source>
        <dbReference type="EMBL" id="KAL1880313.1"/>
    </source>
</evidence>
<dbReference type="Gene3D" id="3.30.710.10">
    <property type="entry name" value="Potassium Channel Kv1.1, Chain A"/>
    <property type="match status" value="1"/>
</dbReference>
<dbReference type="Proteomes" id="UP001583193">
    <property type="component" value="Unassembled WGS sequence"/>
</dbReference>
<dbReference type="PANTHER" id="PTHR47843">
    <property type="entry name" value="BTB DOMAIN-CONTAINING PROTEIN-RELATED"/>
    <property type="match status" value="1"/>
</dbReference>
<feature type="region of interest" description="Disordered" evidence="1">
    <location>
        <begin position="1"/>
        <end position="24"/>
    </location>
</feature>
<evidence type="ECO:0000259" key="2">
    <source>
        <dbReference type="PROSITE" id="PS50097"/>
    </source>
</evidence>
<reference evidence="3 4" key="1">
    <citation type="journal article" date="2024" name="IMA Fungus">
        <title>IMA Genome - F19 : A genome assembly and annotation guide to empower mycologists, including annotated draft genome sequences of Ceratocystis pirilliformis, Diaporthe australafricana, Fusarium ophioides, Paecilomyces lecythidis, and Sporothrix stenoceras.</title>
        <authorList>
            <person name="Aylward J."/>
            <person name="Wilson A.M."/>
            <person name="Visagie C.M."/>
            <person name="Spraker J."/>
            <person name="Barnes I."/>
            <person name="Buitendag C."/>
            <person name="Ceriani C."/>
            <person name="Del Mar Angel L."/>
            <person name="du Plessis D."/>
            <person name="Fuchs T."/>
            <person name="Gasser K."/>
            <person name="Kramer D."/>
            <person name="Li W."/>
            <person name="Munsamy K."/>
            <person name="Piso A."/>
            <person name="Price J.L."/>
            <person name="Sonnekus B."/>
            <person name="Thomas C."/>
            <person name="van der Nest A."/>
            <person name="van Dijk A."/>
            <person name="van Heerden A."/>
            <person name="van Vuuren N."/>
            <person name="Yilmaz N."/>
            <person name="Duong T.A."/>
            <person name="van der Merwe N.A."/>
            <person name="Wingfield M.J."/>
            <person name="Wingfield B.D."/>
        </authorList>
    </citation>
    <scope>NUCLEOTIDE SEQUENCE [LARGE SCALE GENOMIC DNA]</scope>
    <source>
        <strain evidence="3 4">CMW 18167</strain>
    </source>
</reference>
<accession>A0ABR3XWC6</accession>
<dbReference type="InterPro" id="IPR000210">
    <property type="entry name" value="BTB/POZ_dom"/>
</dbReference>
<dbReference type="SUPFAM" id="SSF54695">
    <property type="entry name" value="POZ domain"/>
    <property type="match status" value="1"/>
</dbReference>
<keyword evidence="4" id="KW-1185">Reference proteome</keyword>
<gene>
    <name evidence="3" type="ORF">Plec18167_003716</name>
</gene>
<dbReference type="PROSITE" id="PS50097">
    <property type="entry name" value="BTB"/>
    <property type="match status" value="1"/>
</dbReference>
<dbReference type="InterPro" id="IPR011333">
    <property type="entry name" value="SKP1/BTB/POZ_sf"/>
</dbReference>
<sequence length="386" mass="43851">MDSDSDWSDPDNPRPKKPAPRRTFFQEPKLPKGAMLHMSYCFFHGLLGKLLDDGSYSDFTIRCQDREWKVHKAIVCSQSDMLDTAVNGRFTEAETGVITLKEDEPEIVDYLVHYFYHHTFDDKDATFPVPPHEKKSERLRLFSGEAKADKPVRIPDSLKVYAIADKFMVGTLRVLAHTRFEHWCALNWHTESFLLSVREIYERKTGNYDDLHDSVLIPMVNNIEDLLHHRQFIELMEDCGELGVELIKKVNEYNRITQHGLEVDIAYLRSQDKSIGEKNKKLSEDNKRLSRSLLSLRSADTSSGSRRPSVVSSASTASLRQPPSHSYPHRRTSSGARNPMNHAAGSQTIIRASLPTRLSTPRPSIQSQTGLQAQNQASSSSEPSEN</sequence>
<dbReference type="EMBL" id="JAVDPF010000009">
    <property type="protein sequence ID" value="KAL1880313.1"/>
    <property type="molecule type" value="Genomic_DNA"/>
</dbReference>
<evidence type="ECO:0000256" key="1">
    <source>
        <dbReference type="SAM" id="MobiDB-lite"/>
    </source>
</evidence>
<dbReference type="Pfam" id="PF00651">
    <property type="entry name" value="BTB"/>
    <property type="match status" value="1"/>
</dbReference>
<proteinExistence type="predicted"/>
<feature type="region of interest" description="Disordered" evidence="1">
    <location>
        <begin position="296"/>
        <end position="386"/>
    </location>
</feature>
<feature type="compositionally biased region" description="Low complexity" evidence="1">
    <location>
        <begin position="296"/>
        <end position="318"/>
    </location>
</feature>
<protein>
    <recommendedName>
        <fullName evidence="2">BTB domain-containing protein</fullName>
    </recommendedName>
</protein>
<dbReference type="CDD" id="cd18186">
    <property type="entry name" value="BTB_POZ_ZBTB_KLHL-like"/>
    <property type="match status" value="1"/>
</dbReference>
<dbReference type="SMART" id="SM00225">
    <property type="entry name" value="BTB"/>
    <property type="match status" value="1"/>
</dbReference>
<dbReference type="PANTHER" id="PTHR47843:SF5">
    <property type="entry name" value="BTB_POZ DOMAIN PROTEIN"/>
    <property type="match status" value="1"/>
</dbReference>
<comment type="caution">
    <text evidence="3">The sequence shown here is derived from an EMBL/GenBank/DDBJ whole genome shotgun (WGS) entry which is preliminary data.</text>
</comment>
<evidence type="ECO:0000313" key="4">
    <source>
        <dbReference type="Proteomes" id="UP001583193"/>
    </source>
</evidence>
<feature type="domain" description="BTB" evidence="2">
    <location>
        <begin position="57"/>
        <end position="124"/>
    </location>
</feature>